<dbReference type="AlphaFoldDB" id="A0A8J3QM32"/>
<organism evidence="1 2">
    <name type="scientific">Rugosimonospora africana</name>
    <dbReference type="NCBI Taxonomy" id="556532"/>
    <lineage>
        <taxon>Bacteria</taxon>
        <taxon>Bacillati</taxon>
        <taxon>Actinomycetota</taxon>
        <taxon>Actinomycetes</taxon>
        <taxon>Micromonosporales</taxon>
        <taxon>Micromonosporaceae</taxon>
        <taxon>Rugosimonospora</taxon>
    </lineage>
</organism>
<comment type="caution">
    <text evidence="1">The sequence shown here is derived from an EMBL/GenBank/DDBJ whole genome shotgun (WGS) entry which is preliminary data.</text>
</comment>
<name>A0A8J3QM32_9ACTN</name>
<evidence type="ECO:0000313" key="1">
    <source>
        <dbReference type="EMBL" id="GIH12394.1"/>
    </source>
</evidence>
<gene>
    <name evidence="1" type="ORF">Raf01_05660</name>
</gene>
<dbReference type="EMBL" id="BONZ01000006">
    <property type="protein sequence ID" value="GIH12394.1"/>
    <property type="molecule type" value="Genomic_DNA"/>
</dbReference>
<proteinExistence type="predicted"/>
<reference evidence="1" key="1">
    <citation type="submission" date="2021-01" db="EMBL/GenBank/DDBJ databases">
        <title>Whole genome shotgun sequence of Rugosimonospora africana NBRC 104875.</title>
        <authorList>
            <person name="Komaki H."/>
            <person name="Tamura T."/>
        </authorList>
    </citation>
    <scope>NUCLEOTIDE SEQUENCE</scope>
    <source>
        <strain evidence="1">NBRC 104875</strain>
    </source>
</reference>
<evidence type="ECO:0000313" key="2">
    <source>
        <dbReference type="Proteomes" id="UP000642748"/>
    </source>
</evidence>
<dbReference type="Proteomes" id="UP000642748">
    <property type="component" value="Unassembled WGS sequence"/>
</dbReference>
<sequence>MSLRDAVMAGPPGIGKVVSDPEVFPNRYDVDRHTGFFLAKGMIEMPGATGRAATPAAHH</sequence>
<protein>
    <submittedName>
        <fullName evidence="1">Uncharacterized protein</fullName>
    </submittedName>
</protein>
<accession>A0A8J3QM32</accession>
<keyword evidence="2" id="KW-1185">Reference proteome</keyword>